<organism evidence="1 2">
    <name type="scientific">Dunaliella salina</name>
    <name type="common">Green alga</name>
    <name type="synonym">Protococcus salinus</name>
    <dbReference type="NCBI Taxonomy" id="3046"/>
    <lineage>
        <taxon>Eukaryota</taxon>
        <taxon>Viridiplantae</taxon>
        <taxon>Chlorophyta</taxon>
        <taxon>core chlorophytes</taxon>
        <taxon>Chlorophyceae</taxon>
        <taxon>CS clade</taxon>
        <taxon>Chlamydomonadales</taxon>
        <taxon>Dunaliellaceae</taxon>
        <taxon>Dunaliella</taxon>
    </lineage>
</organism>
<evidence type="ECO:0008006" key="3">
    <source>
        <dbReference type="Google" id="ProtNLM"/>
    </source>
</evidence>
<dbReference type="Proteomes" id="UP000815325">
    <property type="component" value="Unassembled WGS sequence"/>
</dbReference>
<sequence>MSEPPPVRVLLACASGRKLRKTGARTGENLSRPVLEAAGAQLRGHDARTPCVEGSGRLQCCSLMERGSCCSGRCCGRGLQACN</sequence>
<accession>A0ABQ7FUP1</accession>
<name>A0ABQ7FUP1_DUNSA</name>
<dbReference type="EMBL" id="MU071342">
    <property type="protein sequence ID" value="KAF5826119.1"/>
    <property type="molecule type" value="Genomic_DNA"/>
</dbReference>
<reference evidence="1" key="1">
    <citation type="submission" date="2017-08" db="EMBL/GenBank/DDBJ databases">
        <authorList>
            <person name="Polle J.E."/>
            <person name="Barry K."/>
            <person name="Cushman J."/>
            <person name="Schmutz J."/>
            <person name="Tran D."/>
            <person name="Hathwaick L.T."/>
            <person name="Yim W.C."/>
            <person name="Jenkins J."/>
            <person name="Mckie-Krisberg Z.M."/>
            <person name="Prochnik S."/>
            <person name="Lindquist E."/>
            <person name="Dockter R.B."/>
            <person name="Adam C."/>
            <person name="Molina H."/>
            <person name="Bunkerborg J."/>
            <person name="Jin E."/>
            <person name="Buchheim M."/>
            <person name="Magnuson J."/>
        </authorList>
    </citation>
    <scope>NUCLEOTIDE SEQUENCE</scope>
    <source>
        <strain evidence="1">CCAP 19/18</strain>
    </source>
</reference>
<keyword evidence="2" id="KW-1185">Reference proteome</keyword>
<comment type="caution">
    <text evidence="1">The sequence shown here is derived from an EMBL/GenBank/DDBJ whole genome shotgun (WGS) entry which is preliminary data.</text>
</comment>
<gene>
    <name evidence="1" type="ORF">DUNSADRAFT_4759</name>
</gene>
<evidence type="ECO:0000313" key="1">
    <source>
        <dbReference type="EMBL" id="KAF5826119.1"/>
    </source>
</evidence>
<evidence type="ECO:0000313" key="2">
    <source>
        <dbReference type="Proteomes" id="UP000815325"/>
    </source>
</evidence>
<proteinExistence type="predicted"/>
<protein>
    <recommendedName>
        <fullName evidence="3">Encoded protein</fullName>
    </recommendedName>
</protein>